<proteinExistence type="predicted"/>
<gene>
    <name evidence="2" type="primary">tsaB</name>
    <name evidence="2" type="ORF">POI8812_03084</name>
</gene>
<protein>
    <submittedName>
        <fullName evidence="2">tRNA threonylcarbamoyladenosine biosynthesis protein TsaB</fullName>
    </submittedName>
</protein>
<sequence>MARGQAERLVPLLEEVLGNAKVGWGELTAIGVCVGPGNFTGIRIAVAAARGLSLSVGVPAIGIPLLDTFVAQSGPVLALADARQDRVYAQVFRNEIPQADIELTDMKKLALAAPQPDWTVIGHRAEEAAALLSAQAWEARERVDLLRLAHLVEMRIADGRLERAAPLYVRPADAAPSSEPVPEMLD</sequence>
<organism evidence="2 3">
    <name type="scientific">Pontivivens insulae</name>
    <dbReference type="NCBI Taxonomy" id="1639689"/>
    <lineage>
        <taxon>Bacteria</taxon>
        <taxon>Pseudomonadati</taxon>
        <taxon>Pseudomonadota</taxon>
        <taxon>Alphaproteobacteria</taxon>
        <taxon>Rhodobacterales</taxon>
        <taxon>Paracoccaceae</taxon>
        <taxon>Pontivivens</taxon>
    </lineage>
</organism>
<dbReference type="NCBIfam" id="TIGR03725">
    <property type="entry name" value="T6A_YeaZ"/>
    <property type="match status" value="1"/>
</dbReference>
<dbReference type="Pfam" id="PF00814">
    <property type="entry name" value="TsaD"/>
    <property type="match status" value="1"/>
</dbReference>
<dbReference type="Gene3D" id="3.30.420.40">
    <property type="match status" value="1"/>
</dbReference>
<dbReference type="SUPFAM" id="SSF53067">
    <property type="entry name" value="Actin-like ATPase domain"/>
    <property type="match status" value="1"/>
</dbReference>
<feature type="domain" description="Gcp-like" evidence="1">
    <location>
        <begin position="3"/>
        <end position="94"/>
    </location>
</feature>
<dbReference type="Proteomes" id="UP000244932">
    <property type="component" value="Unassembled WGS sequence"/>
</dbReference>
<dbReference type="InterPro" id="IPR022496">
    <property type="entry name" value="T6A_TsaB"/>
</dbReference>
<dbReference type="EMBL" id="OMKW01000004">
    <property type="protein sequence ID" value="SPF30741.1"/>
    <property type="molecule type" value="Genomic_DNA"/>
</dbReference>
<reference evidence="2 3" key="1">
    <citation type="submission" date="2018-03" db="EMBL/GenBank/DDBJ databases">
        <authorList>
            <person name="Keele B.F."/>
        </authorList>
    </citation>
    <scope>NUCLEOTIDE SEQUENCE [LARGE SCALE GENOMIC DNA]</scope>
    <source>
        <strain evidence="2 3">CeCT 8812</strain>
    </source>
</reference>
<name>A0A2R8AES1_9RHOB</name>
<keyword evidence="3" id="KW-1185">Reference proteome</keyword>
<accession>A0A2R8AES1</accession>
<dbReference type="InterPro" id="IPR000905">
    <property type="entry name" value="Gcp-like_dom"/>
</dbReference>
<dbReference type="InterPro" id="IPR043129">
    <property type="entry name" value="ATPase_NBD"/>
</dbReference>
<evidence type="ECO:0000313" key="2">
    <source>
        <dbReference type="EMBL" id="SPF30741.1"/>
    </source>
</evidence>
<dbReference type="AlphaFoldDB" id="A0A2R8AES1"/>
<evidence type="ECO:0000313" key="3">
    <source>
        <dbReference type="Proteomes" id="UP000244932"/>
    </source>
</evidence>
<evidence type="ECO:0000259" key="1">
    <source>
        <dbReference type="Pfam" id="PF00814"/>
    </source>
</evidence>
<dbReference type="GO" id="GO:0002949">
    <property type="term" value="P:tRNA threonylcarbamoyladenosine modification"/>
    <property type="evidence" value="ECO:0007669"/>
    <property type="project" value="InterPro"/>
</dbReference>